<comment type="caution">
    <text evidence="1">The sequence shown here is derived from an EMBL/GenBank/DDBJ whole genome shotgun (WGS) entry which is preliminary data.</text>
</comment>
<organism evidence="1 2">
    <name type="scientific">Smallanthus sonchifolius</name>
    <dbReference type="NCBI Taxonomy" id="185202"/>
    <lineage>
        <taxon>Eukaryota</taxon>
        <taxon>Viridiplantae</taxon>
        <taxon>Streptophyta</taxon>
        <taxon>Embryophyta</taxon>
        <taxon>Tracheophyta</taxon>
        <taxon>Spermatophyta</taxon>
        <taxon>Magnoliopsida</taxon>
        <taxon>eudicotyledons</taxon>
        <taxon>Gunneridae</taxon>
        <taxon>Pentapetalae</taxon>
        <taxon>asterids</taxon>
        <taxon>campanulids</taxon>
        <taxon>Asterales</taxon>
        <taxon>Asteraceae</taxon>
        <taxon>Asteroideae</taxon>
        <taxon>Heliantheae alliance</taxon>
        <taxon>Millerieae</taxon>
        <taxon>Smallanthus</taxon>
    </lineage>
</organism>
<keyword evidence="2" id="KW-1185">Reference proteome</keyword>
<evidence type="ECO:0000313" key="2">
    <source>
        <dbReference type="Proteomes" id="UP001056120"/>
    </source>
</evidence>
<protein>
    <submittedName>
        <fullName evidence="1">Uncharacterized protein</fullName>
    </submittedName>
</protein>
<reference evidence="2" key="1">
    <citation type="journal article" date="2022" name="Mol. Ecol. Resour.">
        <title>The genomes of chicory, endive, great burdock and yacon provide insights into Asteraceae palaeo-polyploidization history and plant inulin production.</title>
        <authorList>
            <person name="Fan W."/>
            <person name="Wang S."/>
            <person name="Wang H."/>
            <person name="Wang A."/>
            <person name="Jiang F."/>
            <person name="Liu H."/>
            <person name="Zhao H."/>
            <person name="Xu D."/>
            <person name="Zhang Y."/>
        </authorList>
    </citation>
    <scope>NUCLEOTIDE SEQUENCE [LARGE SCALE GENOMIC DNA]</scope>
    <source>
        <strain evidence="2">cv. Yunnan</strain>
    </source>
</reference>
<accession>A0ACB9CCY6</accession>
<name>A0ACB9CCY6_9ASTR</name>
<evidence type="ECO:0000313" key="1">
    <source>
        <dbReference type="EMBL" id="KAI3732111.1"/>
    </source>
</evidence>
<reference evidence="1 2" key="2">
    <citation type="journal article" date="2022" name="Mol. Ecol. Resour.">
        <title>The genomes of chicory, endive, great burdock and yacon provide insights into Asteraceae paleo-polyploidization history and plant inulin production.</title>
        <authorList>
            <person name="Fan W."/>
            <person name="Wang S."/>
            <person name="Wang H."/>
            <person name="Wang A."/>
            <person name="Jiang F."/>
            <person name="Liu H."/>
            <person name="Zhao H."/>
            <person name="Xu D."/>
            <person name="Zhang Y."/>
        </authorList>
    </citation>
    <scope>NUCLEOTIDE SEQUENCE [LARGE SCALE GENOMIC DNA]</scope>
    <source>
        <strain evidence="2">cv. Yunnan</strain>
        <tissue evidence="1">Leaves</tissue>
    </source>
</reference>
<dbReference type="EMBL" id="CM042038">
    <property type="protein sequence ID" value="KAI3732111.1"/>
    <property type="molecule type" value="Genomic_DNA"/>
</dbReference>
<dbReference type="Proteomes" id="UP001056120">
    <property type="component" value="Linkage Group LG21"/>
</dbReference>
<sequence>MEDWRFISNQNFLWVKIVNSIHGTAGISNRISQILILKELETPSQSTSDVDKEKSMNSDKEPFEFSPYHEAI</sequence>
<proteinExistence type="predicted"/>
<gene>
    <name evidence="1" type="ORF">L1987_63308</name>
</gene>